<gene>
    <name evidence="1" type="ORF">ECPE_LOCUS12007</name>
</gene>
<dbReference type="EMBL" id="UZAN01051974">
    <property type="protein sequence ID" value="VDP89224.1"/>
    <property type="molecule type" value="Genomic_DNA"/>
</dbReference>
<accession>A0A183AYH2</accession>
<dbReference type="AlphaFoldDB" id="A0A183AYH2"/>
<dbReference type="Proteomes" id="UP000272942">
    <property type="component" value="Unassembled WGS sequence"/>
</dbReference>
<sequence>MDNALNPRLRPEFLAPYFTIAAATATAPSPPPPLRIEQYCAIKCHCPGRCAFYPSIGHVTNVLEDMYTLYCEDRYGPWSEGNKPVTQGRSGLLKAISEMMQLQIRIFTPPPTRVNE</sequence>
<evidence type="ECO:0000313" key="2">
    <source>
        <dbReference type="Proteomes" id="UP000272942"/>
    </source>
</evidence>
<organism evidence="3">
    <name type="scientific">Echinostoma caproni</name>
    <dbReference type="NCBI Taxonomy" id="27848"/>
    <lineage>
        <taxon>Eukaryota</taxon>
        <taxon>Metazoa</taxon>
        <taxon>Spiralia</taxon>
        <taxon>Lophotrochozoa</taxon>
        <taxon>Platyhelminthes</taxon>
        <taxon>Trematoda</taxon>
        <taxon>Digenea</taxon>
        <taxon>Plagiorchiida</taxon>
        <taxon>Echinostomata</taxon>
        <taxon>Echinostomatoidea</taxon>
        <taxon>Echinostomatidae</taxon>
        <taxon>Echinostoma</taxon>
    </lineage>
</organism>
<protein>
    <submittedName>
        <fullName evidence="1 3">Uncharacterized protein</fullName>
    </submittedName>
</protein>
<evidence type="ECO:0000313" key="1">
    <source>
        <dbReference type="EMBL" id="VDP89224.1"/>
    </source>
</evidence>
<proteinExistence type="predicted"/>
<dbReference type="WBParaSite" id="ECPE_0001204201-mRNA-1">
    <property type="protein sequence ID" value="ECPE_0001204201-mRNA-1"/>
    <property type="gene ID" value="ECPE_0001204201"/>
</dbReference>
<name>A0A183AYH2_9TREM</name>
<keyword evidence="2" id="KW-1185">Reference proteome</keyword>
<reference evidence="1 2" key="2">
    <citation type="submission" date="2018-11" db="EMBL/GenBank/DDBJ databases">
        <authorList>
            <consortium name="Pathogen Informatics"/>
        </authorList>
    </citation>
    <scope>NUCLEOTIDE SEQUENCE [LARGE SCALE GENOMIC DNA]</scope>
    <source>
        <strain evidence="1 2">Egypt</strain>
    </source>
</reference>
<reference evidence="3" key="1">
    <citation type="submission" date="2016-06" db="UniProtKB">
        <authorList>
            <consortium name="WormBaseParasite"/>
        </authorList>
    </citation>
    <scope>IDENTIFICATION</scope>
</reference>
<evidence type="ECO:0000313" key="3">
    <source>
        <dbReference type="WBParaSite" id="ECPE_0001204201-mRNA-1"/>
    </source>
</evidence>